<name>A0A0F9LU48_9ZZZZ</name>
<reference evidence="2" key="1">
    <citation type="journal article" date="2015" name="Nature">
        <title>Complex archaea that bridge the gap between prokaryotes and eukaryotes.</title>
        <authorList>
            <person name="Spang A."/>
            <person name="Saw J.H."/>
            <person name="Jorgensen S.L."/>
            <person name="Zaremba-Niedzwiedzka K."/>
            <person name="Martijn J."/>
            <person name="Lind A.E."/>
            <person name="van Eijk R."/>
            <person name="Schleper C."/>
            <person name="Guy L."/>
            <person name="Ettema T.J."/>
        </authorList>
    </citation>
    <scope>NUCLEOTIDE SEQUENCE</scope>
</reference>
<protein>
    <submittedName>
        <fullName evidence="2">Uncharacterized protein</fullName>
    </submittedName>
</protein>
<dbReference type="EMBL" id="LAZR01005816">
    <property type="protein sequence ID" value="KKM96918.1"/>
    <property type="molecule type" value="Genomic_DNA"/>
</dbReference>
<gene>
    <name evidence="2" type="ORF">LCGC14_1173280</name>
</gene>
<evidence type="ECO:0000256" key="1">
    <source>
        <dbReference type="SAM" id="Coils"/>
    </source>
</evidence>
<dbReference type="AlphaFoldDB" id="A0A0F9LU48"/>
<feature type="coiled-coil region" evidence="1">
    <location>
        <begin position="31"/>
        <end position="86"/>
    </location>
</feature>
<proteinExistence type="predicted"/>
<accession>A0A0F9LU48</accession>
<evidence type="ECO:0000313" key="2">
    <source>
        <dbReference type="EMBL" id="KKM96918.1"/>
    </source>
</evidence>
<keyword evidence="1" id="KW-0175">Coiled coil</keyword>
<organism evidence="2">
    <name type="scientific">marine sediment metagenome</name>
    <dbReference type="NCBI Taxonomy" id="412755"/>
    <lineage>
        <taxon>unclassified sequences</taxon>
        <taxon>metagenomes</taxon>
        <taxon>ecological metagenomes</taxon>
    </lineage>
</organism>
<comment type="caution">
    <text evidence="2">The sequence shown here is derived from an EMBL/GenBank/DDBJ whole genome shotgun (WGS) entry which is preliminary data.</text>
</comment>
<sequence length="103" mass="11989">MKKPKILSGRRQVATTVSKKVQKGKKLNKYILELETENVQLRTNLERISALTKQLDIRMTQRHNDLAKADAKIEELTQQTEQLKEHPLQVECPICTHMIEIKQ</sequence>